<dbReference type="VEuPathDB" id="FungiDB:P170DRAFT_436118"/>
<proteinExistence type="predicted"/>
<dbReference type="RefSeq" id="XP_024706336.1">
    <property type="nucleotide sequence ID" value="XM_024849088.1"/>
</dbReference>
<dbReference type="GeneID" id="36556787"/>
<name>A0A2I2GDR1_9EURO</name>
<accession>A0A2I2GDR1</accession>
<dbReference type="AlphaFoldDB" id="A0A2I2GDR1"/>
<protein>
    <submittedName>
        <fullName evidence="1">Uncharacterized protein</fullName>
    </submittedName>
</protein>
<keyword evidence="2" id="KW-1185">Reference proteome</keyword>
<sequence length="283" mass="31888">MSPATYFPEKLWLSKSITFSSPSSPSSSTWIITRKINEKAYPFDEEDAKEFLEPPSACATFECTNSESALQKGVMQVDMQIPYEGTEYLPESDRVKQATGKFSLGMSLEIRAYELLDQTSSKYTPRLRGHMQAKQASDSAFVPEGSIQYLVYTAVPGIPLGDGCCHRRKDGRNQSDGPYWEFSSEEREEIRTAFHDAYREMLFAGVDMPSQGLQNLYWDEGDRRLYIYGPFEPMNTGIRGYSSHTPTDFGPLVLRSWGLAIAPRGKVDYDVAIADLENSGWVL</sequence>
<dbReference type="OrthoDB" id="4207132at2759"/>
<reference evidence="1 2" key="1">
    <citation type="submission" date="2016-12" db="EMBL/GenBank/DDBJ databases">
        <title>The genomes of Aspergillus section Nigri reveals drivers in fungal speciation.</title>
        <authorList>
            <consortium name="DOE Joint Genome Institute"/>
            <person name="Vesth T.C."/>
            <person name="Nybo J."/>
            <person name="Theobald S."/>
            <person name="Brandl J."/>
            <person name="Frisvad J.C."/>
            <person name="Nielsen K.F."/>
            <person name="Lyhne E.K."/>
            <person name="Kogle M.E."/>
            <person name="Kuo A."/>
            <person name="Riley R."/>
            <person name="Clum A."/>
            <person name="Nolan M."/>
            <person name="Lipzen A."/>
            <person name="Salamov A."/>
            <person name="Henrissat B."/>
            <person name="Wiebenga A."/>
            <person name="De Vries R.P."/>
            <person name="Grigoriev I.V."/>
            <person name="Mortensen U.H."/>
            <person name="Andersen M.R."/>
            <person name="Baker S.E."/>
        </authorList>
    </citation>
    <scope>NUCLEOTIDE SEQUENCE [LARGE SCALE GENOMIC DNA]</scope>
    <source>
        <strain evidence="1 2">IBT 23096</strain>
    </source>
</reference>
<dbReference type="STRING" id="1392250.A0A2I2GDR1"/>
<comment type="caution">
    <text evidence="1">The sequence shown here is derived from an EMBL/GenBank/DDBJ whole genome shotgun (WGS) entry which is preliminary data.</text>
</comment>
<dbReference type="EMBL" id="MSFO01000003">
    <property type="protein sequence ID" value="PLB51034.1"/>
    <property type="molecule type" value="Genomic_DNA"/>
</dbReference>
<gene>
    <name evidence="1" type="ORF">P170DRAFT_436118</name>
</gene>
<organism evidence="1 2">
    <name type="scientific">Aspergillus steynii IBT 23096</name>
    <dbReference type="NCBI Taxonomy" id="1392250"/>
    <lineage>
        <taxon>Eukaryota</taxon>
        <taxon>Fungi</taxon>
        <taxon>Dikarya</taxon>
        <taxon>Ascomycota</taxon>
        <taxon>Pezizomycotina</taxon>
        <taxon>Eurotiomycetes</taxon>
        <taxon>Eurotiomycetidae</taxon>
        <taxon>Eurotiales</taxon>
        <taxon>Aspergillaceae</taxon>
        <taxon>Aspergillus</taxon>
        <taxon>Aspergillus subgen. Circumdati</taxon>
    </lineage>
</organism>
<evidence type="ECO:0000313" key="1">
    <source>
        <dbReference type="EMBL" id="PLB51034.1"/>
    </source>
</evidence>
<evidence type="ECO:0000313" key="2">
    <source>
        <dbReference type="Proteomes" id="UP000234275"/>
    </source>
</evidence>
<dbReference type="Proteomes" id="UP000234275">
    <property type="component" value="Unassembled WGS sequence"/>
</dbReference>